<name>B4MYX4_DROWI</name>
<dbReference type="FunCoup" id="B4MYX4">
    <property type="interactions" value="204"/>
</dbReference>
<feature type="transmembrane region" description="Helical" evidence="4">
    <location>
        <begin position="492"/>
        <end position="515"/>
    </location>
</feature>
<keyword evidence="5" id="KW-0732">Signal</keyword>
<sequence>MRLKFRPVFLAVLSLVAVLATPSEGANILGLFSSHSQSHLIIHMSVAKALAKAGHNVTVVSMLEPKVKSKDIHVIVIPVTDEQEAILEDQMKEMASQKNTVFATMNRLLSGMTVMIESQYELLSHPKFQQIYDTKFDLMIMGWFINDFQLGVAAKLKVPVIVDWMNAPMAIIDGYVANPSELSYVPSMFTGVPKGEVMGFRHRLQNYVTDWILTYLFHVFDLRLTGYYNEQFGKETNFPTLAELRRNVSLVFVNCHLISEGPIRPLVPATIQIGGIQIKDTPDPLPKDIEEFLSKSEHGAILLSMGSNIKSSAVKPELNKNMFNVLSKLKQNVIWKWENLDDLPGKSANIFYTKWLPQDDILAHPKTKLFITHAGKGGITEAQYHGVPMVALPIFGDQPGNAEKMQNSGYGLSLDLLTLTEENFGAALREVLENGKYAQEIGQFSVLYRDRPLTARQEVVYWAEYILRHKGAPHLQSPRVHMSTIAAYNLDVYALLITVLIISLLLTTLAFKFVLRKVFGKGSLHESKD</sequence>
<evidence type="ECO:0000313" key="7">
    <source>
        <dbReference type="Proteomes" id="UP000007798"/>
    </source>
</evidence>
<reference evidence="6 7" key="1">
    <citation type="journal article" date="2007" name="Nature">
        <title>Evolution of genes and genomes on the Drosophila phylogeny.</title>
        <authorList>
            <consortium name="Drosophila 12 Genomes Consortium"/>
            <person name="Clark A.G."/>
            <person name="Eisen M.B."/>
            <person name="Smith D.R."/>
            <person name="Bergman C.M."/>
            <person name="Oliver B."/>
            <person name="Markow T.A."/>
            <person name="Kaufman T.C."/>
            <person name="Kellis M."/>
            <person name="Gelbart W."/>
            <person name="Iyer V.N."/>
            <person name="Pollard D.A."/>
            <person name="Sackton T.B."/>
            <person name="Larracuente A.M."/>
            <person name="Singh N.D."/>
            <person name="Abad J.P."/>
            <person name="Abt D.N."/>
            <person name="Adryan B."/>
            <person name="Aguade M."/>
            <person name="Akashi H."/>
            <person name="Anderson W.W."/>
            <person name="Aquadro C.F."/>
            <person name="Ardell D.H."/>
            <person name="Arguello R."/>
            <person name="Artieri C.G."/>
            <person name="Barbash D.A."/>
            <person name="Barker D."/>
            <person name="Barsanti P."/>
            <person name="Batterham P."/>
            <person name="Batzoglou S."/>
            <person name="Begun D."/>
            <person name="Bhutkar A."/>
            <person name="Blanco E."/>
            <person name="Bosak S.A."/>
            <person name="Bradley R.K."/>
            <person name="Brand A.D."/>
            <person name="Brent M.R."/>
            <person name="Brooks A.N."/>
            <person name="Brown R.H."/>
            <person name="Butlin R.K."/>
            <person name="Caggese C."/>
            <person name="Calvi B.R."/>
            <person name="Bernardo de Carvalho A."/>
            <person name="Caspi A."/>
            <person name="Castrezana S."/>
            <person name="Celniker S.E."/>
            <person name="Chang J.L."/>
            <person name="Chapple C."/>
            <person name="Chatterji S."/>
            <person name="Chinwalla A."/>
            <person name="Civetta A."/>
            <person name="Clifton S.W."/>
            <person name="Comeron J.M."/>
            <person name="Costello J.C."/>
            <person name="Coyne J.A."/>
            <person name="Daub J."/>
            <person name="David R.G."/>
            <person name="Delcher A.L."/>
            <person name="Delehaunty K."/>
            <person name="Do C.B."/>
            <person name="Ebling H."/>
            <person name="Edwards K."/>
            <person name="Eickbush T."/>
            <person name="Evans J.D."/>
            <person name="Filipski A."/>
            <person name="Findeiss S."/>
            <person name="Freyhult E."/>
            <person name="Fulton L."/>
            <person name="Fulton R."/>
            <person name="Garcia A.C."/>
            <person name="Gardiner A."/>
            <person name="Garfield D.A."/>
            <person name="Garvin B.E."/>
            <person name="Gibson G."/>
            <person name="Gilbert D."/>
            <person name="Gnerre S."/>
            <person name="Godfrey J."/>
            <person name="Good R."/>
            <person name="Gotea V."/>
            <person name="Gravely B."/>
            <person name="Greenberg A.J."/>
            <person name="Griffiths-Jones S."/>
            <person name="Gross S."/>
            <person name="Guigo R."/>
            <person name="Gustafson E.A."/>
            <person name="Haerty W."/>
            <person name="Hahn M.W."/>
            <person name="Halligan D.L."/>
            <person name="Halpern A.L."/>
            <person name="Halter G.M."/>
            <person name="Han M.V."/>
            <person name="Heger A."/>
            <person name="Hillier L."/>
            <person name="Hinrichs A.S."/>
            <person name="Holmes I."/>
            <person name="Hoskins R.A."/>
            <person name="Hubisz M.J."/>
            <person name="Hultmark D."/>
            <person name="Huntley M.A."/>
            <person name="Jaffe D.B."/>
            <person name="Jagadeeshan S."/>
            <person name="Jeck W.R."/>
            <person name="Johnson J."/>
            <person name="Jones C.D."/>
            <person name="Jordan W.C."/>
            <person name="Karpen G.H."/>
            <person name="Kataoka E."/>
            <person name="Keightley P.D."/>
            <person name="Kheradpour P."/>
            <person name="Kirkness E.F."/>
            <person name="Koerich L.B."/>
            <person name="Kristiansen K."/>
            <person name="Kudrna D."/>
            <person name="Kulathinal R.J."/>
            <person name="Kumar S."/>
            <person name="Kwok R."/>
            <person name="Lander E."/>
            <person name="Langley C.H."/>
            <person name="Lapoint R."/>
            <person name="Lazzaro B.P."/>
            <person name="Lee S.J."/>
            <person name="Levesque L."/>
            <person name="Li R."/>
            <person name="Lin C.F."/>
            <person name="Lin M.F."/>
            <person name="Lindblad-Toh K."/>
            <person name="Llopart A."/>
            <person name="Long M."/>
            <person name="Low L."/>
            <person name="Lozovsky E."/>
            <person name="Lu J."/>
            <person name="Luo M."/>
            <person name="Machado C.A."/>
            <person name="Makalowski W."/>
            <person name="Marzo M."/>
            <person name="Matsuda M."/>
            <person name="Matzkin L."/>
            <person name="McAllister B."/>
            <person name="McBride C.S."/>
            <person name="McKernan B."/>
            <person name="McKernan K."/>
            <person name="Mendez-Lago M."/>
            <person name="Minx P."/>
            <person name="Mollenhauer M.U."/>
            <person name="Montooth K."/>
            <person name="Mount S.M."/>
            <person name="Mu X."/>
            <person name="Myers E."/>
            <person name="Negre B."/>
            <person name="Newfeld S."/>
            <person name="Nielsen R."/>
            <person name="Noor M.A."/>
            <person name="O'Grady P."/>
            <person name="Pachter L."/>
            <person name="Papaceit M."/>
            <person name="Parisi M.J."/>
            <person name="Parisi M."/>
            <person name="Parts L."/>
            <person name="Pedersen J.S."/>
            <person name="Pesole G."/>
            <person name="Phillippy A.M."/>
            <person name="Ponting C.P."/>
            <person name="Pop M."/>
            <person name="Porcelli D."/>
            <person name="Powell J.R."/>
            <person name="Prohaska S."/>
            <person name="Pruitt K."/>
            <person name="Puig M."/>
            <person name="Quesneville H."/>
            <person name="Ram K.R."/>
            <person name="Rand D."/>
            <person name="Rasmussen M.D."/>
            <person name="Reed L.K."/>
            <person name="Reenan R."/>
            <person name="Reily A."/>
            <person name="Remington K.A."/>
            <person name="Rieger T.T."/>
            <person name="Ritchie M.G."/>
            <person name="Robin C."/>
            <person name="Rogers Y.H."/>
            <person name="Rohde C."/>
            <person name="Rozas J."/>
            <person name="Rubenfield M.J."/>
            <person name="Ruiz A."/>
            <person name="Russo S."/>
            <person name="Salzberg S.L."/>
            <person name="Sanchez-Gracia A."/>
            <person name="Saranga D.J."/>
            <person name="Sato H."/>
            <person name="Schaeffer S.W."/>
            <person name="Schatz M.C."/>
            <person name="Schlenke T."/>
            <person name="Schwartz R."/>
            <person name="Segarra C."/>
            <person name="Singh R.S."/>
            <person name="Sirot L."/>
            <person name="Sirota M."/>
            <person name="Sisneros N.B."/>
            <person name="Smith C.D."/>
            <person name="Smith T.F."/>
            <person name="Spieth J."/>
            <person name="Stage D.E."/>
            <person name="Stark A."/>
            <person name="Stephan W."/>
            <person name="Strausberg R.L."/>
            <person name="Strempel S."/>
            <person name="Sturgill D."/>
            <person name="Sutton G."/>
            <person name="Sutton G.G."/>
            <person name="Tao W."/>
            <person name="Teichmann S."/>
            <person name="Tobari Y.N."/>
            <person name="Tomimura Y."/>
            <person name="Tsolas J.M."/>
            <person name="Valente V.L."/>
            <person name="Venter E."/>
            <person name="Venter J.C."/>
            <person name="Vicario S."/>
            <person name="Vieira F.G."/>
            <person name="Vilella A.J."/>
            <person name="Villasante A."/>
            <person name="Walenz B."/>
            <person name="Wang J."/>
            <person name="Wasserman M."/>
            <person name="Watts T."/>
            <person name="Wilson D."/>
            <person name="Wilson R.K."/>
            <person name="Wing R.A."/>
            <person name="Wolfner M.F."/>
            <person name="Wong A."/>
            <person name="Wong G.K."/>
            <person name="Wu C.I."/>
            <person name="Wu G."/>
            <person name="Yamamoto D."/>
            <person name="Yang H.P."/>
            <person name="Yang S.P."/>
            <person name="Yorke J.A."/>
            <person name="Yoshida K."/>
            <person name="Zdobnov E."/>
            <person name="Zhang P."/>
            <person name="Zhang Y."/>
            <person name="Zimin A.V."/>
            <person name="Baldwin J."/>
            <person name="Abdouelleil A."/>
            <person name="Abdulkadir J."/>
            <person name="Abebe A."/>
            <person name="Abera B."/>
            <person name="Abreu J."/>
            <person name="Acer S.C."/>
            <person name="Aftuck L."/>
            <person name="Alexander A."/>
            <person name="An P."/>
            <person name="Anderson E."/>
            <person name="Anderson S."/>
            <person name="Arachi H."/>
            <person name="Azer M."/>
            <person name="Bachantsang P."/>
            <person name="Barry A."/>
            <person name="Bayul T."/>
            <person name="Berlin A."/>
            <person name="Bessette D."/>
            <person name="Bloom T."/>
            <person name="Blye J."/>
            <person name="Boguslavskiy L."/>
            <person name="Bonnet C."/>
            <person name="Boukhgalter B."/>
            <person name="Bourzgui I."/>
            <person name="Brown A."/>
            <person name="Cahill P."/>
            <person name="Channer S."/>
            <person name="Cheshatsang Y."/>
            <person name="Chuda L."/>
            <person name="Citroen M."/>
            <person name="Collymore A."/>
            <person name="Cooke P."/>
            <person name="Costello M."/>
            <person name="D'Aco K."/>
            <person name="Daza R."/>
            <person name="De Haan G."/>
            <person name="DeGray S."/>
            <person name="DeMaso C."/>
            <person name="Dhargay N."/>
            <person name="Dooley K."/>
            <person name="Dooley E."/>
            <person name="Doricent M."/>
            <person name="Dorje P."/>
            <person name="Dorjee K."/>
            <person name="Dupes A."/>
            <person name="Elong R."/>
            <person name="Falk J."/>
            <person name="Farina A."/>
            <person name="Faro S."/>
            <person name="Ferguson D."/>
            <person name="Fisher S."/>
            <person name="Foley C.D."/>
            <person name="Franke A."/>
            <person name="Friedrich D."/>
            <person name="Gadbois L."/>
            <person name="Gearin G."/>
            <person name="Gearin C.R."/>
            <person name="Giannoukos G."/>
            <person name="Goode T."/>
            <person name="Graham J."/>
            <person name="Grandbois E."/>
            <person name="Grewal S."/>
            <person name="Gyaltsen K."/>
            <person name="Hafez N."/>
            <person name="Hagos B."/>
            <person name="Hall J."/>
            <person name="Henson C."/>
            <person name="Hollinger A."/>
            <person name="Honan T."/>
            <person name="Huard M.D."/>
            <person name="Hughes L."/>
            <person name="Hurhula B."/>
            <person name="Husby M.E."/>
            <person name="Kamat A."/>
            <person name="Kanga B."/>
            <person name="Kashin S."/>
            <person name="Khazanovich D."/>
            <person name="Kisner P."/>
            <person name="Lance K."/>
            <person name="Lara M."/>
            <person name="Lee W."/>
            <person name="Lennon N."/>
            <person name="Letendre F."/>
            <person name="LeVine R."/>
            <person name="Lipovsky A."/>
            <person name="Liu X."/>
            <person name="Liu J."/>
            <person name="Liu S."/>
            <person name="Lokyitsang T."/>
            <person name="Lokyitsang Y."/>
            <person name="Lubonja R."/>
            <person name="Lui A."/>
            <person name="MacDonald P."/>
            <person name="Magnisalis V."/>
            <person name="Maru K."/>
            <person name="Matthews C."/>
            <person name="McCusker W."/>
            <person name="McDonough S."/>
            <person name="Mehta T."/>
            <person name="Meldrim J."/>
            <person name="Meneus L."/>
            <person name="Mihai O."/>
            <person name="Mihalev A."/>
            <person name="Mihova T."/>
            <person name="Mittelman R."/>
            <person name="Mlenga V."/>
            <person name="Montmayeur A."/>
            <person name="Mulrain L."/>
            <person name="Navidi A."/>
            <person name="Naylor J."/>
            <person name="Negash T."/>
            <person name="Nguyen T."/>
            <person name="Nguyen N."/>
            <person name="Nicol R."/>
            <person name="Norbu C."/>
            <person name="Norbu N."/>
            <person name="Novod N."/>
            <person name="O'Neill B."/>
            <person name="Osman S."/>
            <person name="Markiewicz E."/>
            <person name="Oyono O.L."/>
            <person name="Patti C."/>
            <person name="Phunkhang P."/>
            <person name="Pierre F."/>
            <person name="Priest M."/>
            <person name="Raghuraman S."/>
            <person name="Rege F."/>
            <person name="Reyes R."/>
            <person name="Rise C."/>
            <person name="Rogov P."/>
            <person name="Ross K."/>
            <person name="Ryan E."/>
            <person name="Settipalli S."/>
            <person name="Shea T."/>
            <person name="Sherpa N."/>
            <person name="Shi L."/>
            <person name="Shih D."/>
            <person name="Sparrow T."/>
            <person name="Spaulding J."/>
            <person name="Stalker J."/>
            <person name="Stange-Thomann N."/>
            <person name="Stavropoulos S."/>
            <person name="Stone C."/>
            <person name="Strader C."/>
            <person name="Tesfaye S."/>
            <person name="Thomson T."/>
            <person name="Thoulutsang Y."/>
            <person name="Thoulutsang D."/>
            <person name="Topham K."/>
            <person name="Topping I."/>
            <person name="Tsamla T."/>
            <person name="Vassiliev H."/>
            <person name="Vo A."/>
            <person name="Wangchuk T."/>
            <person name="Wangdi T."/>
            <person name="Weiand M."/>
            <person name="Wilkinson J."/>
            <person name="Wilson A."/>
            <person name="Yadav S."/>
            <person name="Young G."/>
            <person name="Yu Q."/>
            <person name="Zembek L."/>
            <person name="Zhong D."/>
            <person name="Zimmer A."/>
            <person name="Zwirko Z."/>
            <person name="Jaffe D.B."/>
            <person name="Alvarez P."/>
            <person name="Brockman W."/>
            <person name="Butler J."/>
            <person name="Chin C."/>
            <person name="Gnerre S."/>
            <person name="Grabherr M."/>
            <person name="Kleber M."/>
            <person name="Mauceli E."/>
            <person name="MacCallum I."/>
        </authorList>
    </citation>
    <scope>NUCLEOTIDE SEQUENCE [LARGE SCALE GENOMIC DNA]</scope>
    <source>
        <strain evidence="7">Tucson 14030-0811.24</strain>
    </source>
</reference>
<dbReference type="eggNOG" id="KOG1192">
    <property type="taxonomic scope" value="Eukaryota"/>
</dbReference>
<gene>
    <name evidence="6" type="primary">Dwil\GK18234</name>
    <name evidence="6" type="ORF">Dwil_GK18234</name>
</gene>
<dbReference type="AlphaFoldDB" id="B4MYX4"/>
<organism evidence="6 7">
    <name type="scientific">Drosophila willistoni</name>
    <name type="common">Fruit fly</name>
    <dbReference type="NCBI Taxonomy" id="7260"/>
    <lineage>
        <taxon>Eukaryota</taxon>
        <taxon>Metazoa</taxon>
        <taxon>Ecdysozoa</taxon>
        <taxon>Arthropoda</taxon>
        <taxon>Hexapoda</taxon>
        <taxon>Insecta</taxon>
        <taxon>Pterygota</taxon>
        <taxon>Neoptera</taxon>
        <taxon>Endopterygota</taxon>
        <taxon>Diptera</taxon>
        <taxon>Brachycera</taxon>
        <taxon>Muscomorpha</taxon>
        <taxon>Ephydroidea</taxon>
        <taxon>Drosophilidae</taxon>
        <taxon>Drosophila</taxon>
        <taxon>Sophophora</taxon>
    </lineage>
</organism>
<protein>
    <submittedName>
        <fullName evidence="6">Uncharacterized protein</fullName>
        <ecNumber evidence="6">2.4.1.-</ecNumber>
    </submittedName>
</protein>
<dbReference type="OrthoDB" id="5835829at2759"/>
<keyword evidence="4" id="KW-0472">Membrane</keyword>
<dbReference type="PANTHER" id="PTHR48043:SF159">
    <property type="entry name" value="EG:EG0003.4 PROTEIN-RELATED"/>
    <property type="match status" value="1"/>
</dbReference>
<keyword evidence="2 6" id="KW-0328">Glycosyltransferase</keyword>
<evidence type="ECO:0000256" key="4">
    <source>
        <dbReference type="SAM" id="Phobius"/>
    </source>
</evidence>
<dbReference type="PANTHER" id="PTHR48043">
    <property type="entry name" value="EG:EG0003.4 PROTEIN-RELATED"/>
    <property type="match status" value="1"/>
</dbReference>
<dbReference type="FunFam" id="3.40.50.2000:FF:000050">
    <property type="entry name" value="UDP-glucuronosyltransferase"/>
    <property type="match status" value="1"/>
</dbReference>
<evidence type="ECO:0000256" key="3">
    <source>
        <dbReference type="ARBA" id="ARBA00022679"/>
    </source>
</evidence>
<evidence type="ECO:0000256" key="1">
    <source>
        <dbReference type="ARBA" id="ARBA00009995"/>
    </source>
</evidence>
<keyword evidence="3 6" id="KW-0808">Transferase</keyword>
<keyword evidence="7" id="KW-1185">Reference proteome</keyword>
<comment type="similarity">
    <text evidence="1">Belongs to the UDP-glycosyltransferase family.</text>
</comment>
<dbReference type="CDD" id="cd03784">
    <property type="entry name" value="GT1_Gtf-like"/>
    <property type="match status" value="1"/>
</dbReference>
<dbReference type="EMBL" id="CH963913">
    <property type="protein sequence ID" value="EDW77313.2"/>
    <property type="molecule type" value="Genomic_DNA"/>
</dbReference>
<dbReference type="GO" id="GO:0008194">
    <property type="term" value="F:UDP-glycosyltransferase activity"/>
    <property type="evidence" value="ECO:0007669"/>
    <property type="project" value="InterPro"/>
</dbReference>
<keyword evidence="4" id="KW-1133">Transmembrane helix</keyword>
<evidence type="ECO:0000256" key="2">
    <source>
        <dbReference type="ARBA" id="ARBA00022676"/>
    </source>
</evidence>
<dbReference type="Proteomes" id="UP000007798">
    <property type="component" value="Unassembled WGS sequence"/>
</dbReference>
<dbReference type="EC" id="2.4.1.-" evidence="6"/>
<proteinExistence type="inferred from homology"/>
<evidence type="ECO:0000313" key="6">
    <source>
        <dbReference type="EMBL" id="EDW77313.2"/>
    </source>
</evidence>
<dbReference type="InterPro" id="IPR002213">
    <property type="entry name" value="UDP_glucos_trans"/>
</dbReference>
<evidence type="ECO:0000256" key="5">
    <source>
        <dbReference type="SAM" id="SignalP"/>
    </source>
</evidence>
<accession>B4MYX4</accession>
<dbReference type="SUPFAM" id="SSF53756">
    <property type="entry name" value="UDP-Glycosyltransferase/glycogen phosphorylase"/>
    <property type="match status" value="1"/>
</dbReference>
<feature type="chain" id="PRO_5006458139" evidence="5">
    <location>
        <begin position="26"/>
        <end position="529"/>
    </location>
</feature>
<keyword evidence="4" id="KW-0812">Transmembrane</keyword>
<dbReference type="InterPro" id="IPR050271">
    <property type="entry name" value="UDP-glycosyltransferase"/>
</dbReference>
<dbReference type="HOGENOM" id="CLU_012949_0_0_1"/>
<dbReference type="STRING" id="7260.B4MYX4"/>
<feature type="signal peptide" evidence="5">
    <location>
        <begin position="1"/>
        <end position="25"/>
    </location>
</feature>
<dbReference type="Gene3D" id="3.40.50.2000">
    <property type="entry name" value="Glycogen Phosphorylase B"/>
    <property type="match status" value="2"/>
</dbReference>
<dbReference type="Pfam" id="PF00201">
    <property type="entry name" value="UDPGT"/>
    <property type="match status" value="1"/>
</dbReference>
<dbReference type="InParanoid" id="B4MYX4"/>